<feature type="region of interest" description="Disordered" evidence="1">
    <location>
        <begin position="1"/>
        <end position="27"/>
    </location>
</feature>
<gene>
    <name evidence="2" type="ORF">R3P38DRAFT_3519741</name>
</gene>
<dbReference type="EMBL" id="JAWWNJ010000029">
    <property type="protein sequence ID" value="KAK7027592.1"/>
    <property type="molecule type" value="Genomic_DNA"/>
</dbReference>
<proteinExistence type="predicted"/>
<dbReference type="Proteomes" id="UP001362999">
    <property type="component" value="Unassembled WGS sequence"/>
</dbReference>
<evidence type="ECO:0000256" key="1">
    <source>
        <dbReference type="SAM" id="MobiDB-lite"/>
    </source>
</evidence>
<organism evidence="2 3">
    <name type="scientific">Favolaschia claudopus</name>
    <dbReference type="NCBI Taxonomy" id="2862362"/>
    <lineage>
        <taxon>Eukaryota</taxon>
        <taxon>Fungi</taxon>
        <taxon>Dikarya</taxon>
        <taxon>Basidiomycota</taxon>
        <taxon>Agaricomycotina</taxon>
        <taxon>Agaricomycetes</taxon>
        <taxon>Agaricomycetidae</taxon>
        <taxon>Agaricales</taxon>
        <taxon>Marasmiineae</taxon>
        <taxon>Mycenaceae</taxon>
        <taxon>Favolaschia</taxon>
    </lineage>
</organism>
<evidence type="ECO:0000313" key="3">
    <source>
        <dbReference type="Proteomes" id="UP001362999"/>
    </source>
</evidence>
<comment type="caution">
    <text evidence="2">The sequence shown here is derived from an EMBL/GenBank/DDBJ whole genome shotgun (WGS) entry which is preliminary data.</text>
</comment>
<evidence type="ECO:0000313" key="2">
    <source>
        <dbReference type="EMBL" id="KAK7027592.1"/>
    </source>
</evidence>
<sequence>MSYTVQDLPASSSPLSPWAPRPSAASTRHTTYKLFNGGALDSQVSDSQYINNLTGQIPSSPTRPETSVTSSGSSDTAYELDNEALAWLSAHSQGDEHPQFAHLLKKPVAVHDDDPMETVEAPMFPDSRPVTPHFNFLALYADLKAEDVHLSPSEVPARFELLRPSERTRMLWWMNMLGARWNGLAIWRRGMIW</sequence>
<keyword evidence="3" id="KW-1185">Reference proteome</keyword>
<accession>A0AAW0BN35</accession>
<protein>
    <submittedName>
        <fullName evidence="2">Uncharacterized protein</fullName>
    </submittedName>
</protein>
<feature type="compositionally biased region" description="Low complexity" evidence="1">
    <location>
        <begin position="9"/>
        <end position="26"/>
    </location>
</feature>
<reference evidence="2 3" key="1">
    <citation type="journal article" date="2024" name="J Genomics">
        <title>Draft genome sequencing and assembly of Favolaschia claudopus CIRM-BRFM 2984 isolated from oak limbs.</title>
        <authorList>
            <person name="Navarro D."/>
            <person name="Drula E."/>
            <person name="Chaduli D."/>
            <person name="Cazenave R."/>
            <person name="Ahrendt S."/>
            <person name="Wang J."/>
            <person name="Lipzen A."/>
            <person name="Daum C."/>
            <person name="Barry K."/>
            <person name="Grigoriev I.V."/>
            <person name="Favel A."/>
            <person name="Rosso M.N."/>
            <person name="Martin F."/>
        </authorList>
    </citation>
    <scope>NUCLEOTIDE SEQUENCE [LARGE SCALE GENOMIC DNA]</scope>
    <source>
        <strain evidence="2 3">CIRM-BRFM 2984</strain>
    </source>
</reference>
<dbReference type="AlphaFoldDB" id="A0AAW0BN35"/>
<name>A0AAW0BN35_9AGAR</name>
<feature type="region of interest" description="Disordered" evidence="1">
    <location>
        <begin position="52"/>
        <end position="75"/>
    </location>
</feature>